<evidence type="ECO:0000259" key="6">
    <source>
        <dbReference type="PROSITE" id="PS50110"/>
    </source>
</evidence>
<dbReference type="GO" id="GO:0000976">
    <property type="term" value="F:transcription cis-regulatory region binding"/>
    <property type="evidence" value="ECO:0007669"/>
    <property type="project" value="TreeGrafter"/>
</dbReference>
<keyword evidence="3 5" id="KW-0238">DNA-binding</keyword>
<protein>
    <submittedName>
        <fullName evidence="8">Response regulator consisting of a CheY-like receiver domain and a winged-helix DNA-binding domain</fullName>
    </submittedName>
</protein>
<evidence type="ECO:0000313" key="9">
    <source>
        <dbReference type="Proteomes" id="UP000000238"/>
    </source>
</evidence>
<evidence type="ECO:0000256" key="5">
    <source>
        <dbReference type="PROSITE-ProRule" id="PRU01091"/>
    </source>
</evidence>
<dbReference type="GO" id="GO:0000156">
    <property type="term" value="F:phosphorelay response regulator activity"/>
    <property type="evidence" value="ECO:0007669"/>
    <property type="project" value="TreeGrafter"/>
</dbReference>
<dbReference type="PANTHER" id="PTHR48111:SF40">
    <property type="entry name" value="PHOSPHATE REGULON TRANSCRIPTIONAL REGULATORY PROTEIN PHOB"/>
    <property type="match status" value="1"/>
</dbReference>
<dbReference type="InterPro" id="IPR016032">
    <property type="entry name" value="Sig_transdc_resp-reg_C-effctor"/>
</dbReference>
<proteinExistence type="predicted"/>
<feature type="domain" description="Response regulatory" evidence="6">
    <location>
        <begin position="2"/>
        <end position="117"/>
    </location>
</feature>
<dbReference type="PROSITE" id="PS51755">
    <property type="entry name" value="OMPR_PHOB"/>
    <property type="match status" value="1"/>
</dbReference>
<dbReference type="STRING" id="349521.HCH_05008"/>
<dbReference type="Proteomes" id="UP000000238">
    <property type="component" value="Chromosome"/>
</dbReference>
<dbReference type="GO" id="GO:0032993">
    <property type="term" value="C:protein-DNA complex"/>
    <property type="evidence" value="ECO:0007669"/>
    <property type="project" value="TreeGrafter"/>
</dbReference>
<dbReference type="Gene3D" id="1.10.10.10">
    <property type="entry name" value="Winged helix-like DNA-binding domain superfamily/Winged helix DNA-binding domain"/>
    <property type="match status" value="1"/>
</dbReference>
<dbReference type="EMBL" id="CP000155">
    <property type="protein sequence ID" value="ABC31693.1"/>
    <property type="molecule type" value="Genomic_DNA"/>
</dbReference>
<dbReference type="GO" id="GO:0005829">
    <property type="term" value="C:cytosol"/>
    <property type="evidence" value="ECO:0007669"/>
    <property type="project" value="TreeGrafter"/>
</dbReference>
<evidence type="ECO:0000256" key="4">
    <source>
        <dbReference type="PROSITE-ProRule" id="PRU00169"/>
    </source>
</evidence>
<dbReference type="HOGENOM" id="CLU_000445_30_0_6"/>
<dbReference type="PANTHER" id="PTHR48111">
    <property type="entry name" value="REGULATOR OF RPOS"/>
    <property type="match status" value="1"/>
</dbReference>
<dbReference type="InterPro" id="IPR011006">
    <property type="entry name" value="CheY-like_superfamily"/>
</dbReference>
<dbReference type="InterPro" id="IPR039420">
    <property type="entry name" value="WalR-like"/>
</dbReference>
<dbReference type="InterPro" id="IPR001867">
    <property type="entry name" value="OmpR/PhoB-type_DNA-bd"/>
</dbReference>
<dbReference type="SUPFAM" id="SSF46894">
    <property type="entry name" value="C-terminal effector domain of the bipartite response regulators"/>
    <property type="match status" value="1"/>
</dbReference>
<dbReference type="AlphaFoldDB" id="Q2SCD1"/>
<dbReference type="RefSeq" id="WP_011398758.1">
    <property type="nucleotide sequence ID" value="NC_007645.1"/>
</dbReference>
<evidence type="ECO:0000313" key="8">
    <source>
        <dbReference type="EMBL" id="ABC31693.1"/>
    </source>
</evidence>
<dbReference type="InterPro" id="IPR036388">
    <property type="entry name" value="WH-like_DNA-bd_sf"/>
</dbReference>
<dbReference type="GO" id="GO:0006355">
    <property type="term" value="P:regulation of DNA-templated transcription"/>
    <property type="evidence" value="ECO:0007669"/>
    <property type="project" value="InterPro"/>
</dbReference>
<dbReference type="Pfam" id="PF00072">
    <property type="entry name" value="Response_reg"/>
    <property type="match status" value="1"/>
</dbReference>
<name>Q2SCD1_HAHCH</name>
<keyword evidence="2" id="KW-0902">Two-component regulatory system</keyword>
<dbReference type="SMART" id="SM00862">
    <property type="entry name" value="Trans_reg_C"/>
    <property type="match status" value="1"/>
</dbReference>
<dbReference type="Pfam" id="PF00486">
    <property type="entry name" value="Trans_reg_C"/>
    <property type="match status" value="1"/>
</dbReference>
<dbReference type="SUPFAM" id="SSF52172">
    <property type="entry name" value="CheY-like"/>
    <property type="match status" value="1"/>
</dbReference>
<gene>
    <name evidence="8" type="ordered locus">HCH_05008</name>
</gene>
<evidence type="ECO:0000256" key="2">
    <source>
        <dbReference type="ARBA" id="ARBA00023012"/>
    </source>
</evidence>
<evidence type="ECO:0000256" key="1">
    <source>
        <dbReference type="ARBA" id="ARBA00022553"/>
    </source>
</evidence>
<dbReference type="PROSITE" id="PS50110">
    <property type="entry name" value="RESPONSE_REGULATORY"/>
    <property type="match status" value="1"/>
</dbReference>
<feature type="domain" description="OmpR/PhoB-type" evidence="7">
    <location>
        <begin position="127"/>
        <end position="226"/>
    </location>
</feature>
<feature type="modified residue" description="4-aspartylphosphate" evidence="4">
    <location>
        <position position="51"/>
    </location>
</feature>
<reference evidence="8 9" key="1">
    <citation type="journal article" date="2005" name="Nucleic Acids Res.">
        <title>Genomic blueprint of Hahella chejuensis, a marine microbe producing an algicidal agent.</title>
        <authorList>
            <person name="Jeong H."/>
            <person name="Yim J.H."/>
            <person name="Lee C."/>
            <person name="Choi S.-H."/>
            <person name="Park Y.K."/>
            <person name="Yoon S.H."/>
            <person name="Hur C.-G."/>
            <person name="Kang H.-Y."/>
            <person name="Kim D."/>
            <person name="Lee H.H."/>
            <person name="Park K.H."/>
            <person name="Park S.-H."/>
            <person name="Park H.-S."/>
            <person name="Lee H.K."/>
            <person name="Oh T.K."/>
            <person name="Kim J.F."/>
        </authorList>
    </citation>
    <scope>NUCLEOTIDE SEQUENCE [LARGE SCALE GENOMIC DNA]</scope>
    <source>
        <strain evidence="8 9">KCTC 2396</strain>
    </source>
</reference>
<dbReference type="Gene3D" id="3.40.50.2300">
    <property type="match status" value="1"/>
</dbReference>
<evidence type="ECO:0000259" key="7">
    <source>
        <dbReference type="PROSITE" id="PS51755"/>
    </source>
</evidence>
<keyword evidence="1 4" id="KW-0597">Phosphoprotein</keyword>
<keyword evidence="9" id="KW-1185">Reference proteome</keyword>
<accession>Q2SCD1</accession>
<dbReference type="Gene3D" id="6.10.250.690">
    <property type="match status" value="1"/>
</dbReference>
<dbReference type="CDD" id="cd00383">
    <property type="entry name" value="trans_reg_C"/>
    <property type="match status" value="1"/>
</dbReference>
<organism evidence="8 9">
    <name type="scientific">Hahella chejuensis (strain KCTC 2396)</name>
    <dbReference type="NCBI Taxonomy" id="349521"/>
    <lineage>
        <taxon>Bacteria</taxon>
        <taxon>Pseudomonadati</taxon>
        <taxon>Pseudomonadota</taxon>
        <taxon>Gammaproteobacteria</taxon>
        <taxon>Oceanospirillales</taxon>
        <taxon>Hahellaceae</taxon>
        <taxon>Hahella</taxon>
    </lineage>
</organism>
<sequence>MKIGLLEDDQNLADQLLLNLRNSDFQCRHYNTGKDFLFAVTHDSFDLLIMDWQLPDMDGIDILRKVRQQQEWPIPVLFLTQREAEEDIIEALEAGADDYMVKPARPGELIARLKALSRRNRTEESDAEEASYGPFSINHKKRTIQLNGEPLTLTDKDFDLTTFLFENKGRLLSRKYLLERVWGVSSDINTRTVDTHMSRLRRKLGIKPENGFRIKTIYQHGYRLEEVE</sequence>
<feature type="DNA-binding region" description="OmpR/PhoB-type" evidence="5">
    <location>
        <begin position="127"/>
        <end position="226"/>
    </location>
</feature>
<dbReference type="InterPro" id="IPR001789">
    <property type="entry name" value="Sig_transdc_resp-reg_receiver"/>
</dbReference>
<dbReference type="eggNOG" id="COG0745">
    <property type="taxonomic scope" value="Bacteria"/>
</dbReference>
<dbReference type="SMART" id="SM00448">
    <property type="entry name" value="REC"/>
    <property type="match status" value="1"/>
</dbReference>
<dbReference type="OrthoDB" id="9802426at2"/>
<evidence type="ECO:0000256" key="3">
    <source>
        <dbReference type="ARBA" id="ARBA00023125"/>
    </source>
</evidence>
<dbReference type="KEGG" id="hch:HCH_05008"/>